<keyword evidence="2" id="KW-1185">Reference proteome</keyword>
<proteinExistence type="predicted"/>
<accession>W4LR19</accession>
<dbReference type="Proteomes" id="UP000019140">
    <property type="component" value="Unassembled WGS sequence"/>
</dbReference>
<dbReference type="EMBL" id="AZHX01001757">
    <property type="protein sequence ID" value="ETX00191.1"/>
    <property type="molecule type" value="Genomic_DNA"/>
</dbReference>
<dbReference type="Pfam" id="PF01954">
    <property type="entry name" value="AF2212-like"/>
    <property type="match status" value="1"/>
</dbReference>
<dbReference type="SUPFAM" id="SSF141694">
    <property type="entry name" value="AF2212/PG0164-like"/>
    <property type="match status" value="1"/>
</dbReference>
<dbReference type="Gene3D" id="4.10.1150.10">
    <property type="entry name" value="AF2212/PG0164-like"/>
    <property type="match status" value="1"/>
</dbReference>
<comment type="caution">
    <text evidence="1">The sequence shown here is derived from an EMBL/GenBank/DDBJ whole genome shotgun (WGS) entry which is preliminary data.</text>
</comment>
<dbReference type="HOGENOM" id="CLU_2732509_0_0_7"/>
<name>W4LR19_9BACT</name>
<evidence type="ECO:0000313" key="1">
    <source>
        <dbReference type="EMBL" id="ETX00191.1"/>
    </source>
</evidence>
<sequence length="71" mass="8267">MQTTMEAVYEHGVLRPLQALPLAEGSRVEVIVTLTEPTRENRTPAENVQAMLQSYYKYIYLTNKFEVFHHL</sequence>
<gene>
    <name evidence="1" type="ORF">ETSY2_39550</name>
</gene>
<reference evidence="1 2" key="1">
    <citation type="journal article" date="2014" name="Nature">
        <title>An environmental bacterial taxon with a large and distinct metabolic repertoire.</title>
        <authorList>
            <person name="Wilson M.C."/>
            <person name="Mori T."/>
            <person name="Ruckert C."/>
            <person name="Uria A.R."/>
            <person name="Helf M.J."/>
            <person name="Takada K."/>
            <person name="Gernert C."/>
            <person name="Steffens U.A."/>
            <person name="Heycke N."/>
            <person name="Schmitt S."/>
            <person name="Rinke C."/>
            <person name="Helfrich E.J."/>
            <person name="Brachmann A.O."/>
            <person name="Gurgui C."/>
            <person name="Wakimoto T."/>
            <person name="Kracht M."/>
            <person name="Crusemann M."/>
            <person name="Hentschel U."/>
            <person name="Abe I."/>
            <person name="Matsunaga S."/>
            <person name="Kalinowski J."/>
            <person name="Takeyama H."/>
            <person name="Piel J."/>
        </authorList>
    </citation>
    <scope>NUCLEOTIDE SEQUENCE [LARGE SCALE GENOMIC DNA]</scope>
    <source>
        <strain evidence="2">TSY2</strain>
    </source>
</reference>
<dbReference type="AlphaFoldDB" id="W4LR19"/>
<evidence type="ECO:0008006" key="3">
    <source>
        <dbReference type="Google" id="ProtNLM"/>
    </source>
</evidence>
<dbReference type="InterPro" id="IPR024069">
    <property type="entry name" value="AF2212-like_dom_sf"/>
</dbReference>
<protein>
    <recommendedName>
        <fullName evidence="3">DUF104 domain-containing protein</fullName>
    </recommendedName>
</protein>
<evidence type="ECO:0000313" key="2">
    <source>
        <dbReference type="Proteomes" id="UP000019140"/>
    </source>
</evidence>
<organism evidence="1 2">
    <name type="scientific">Candidatus Entotheonella gemina</name>
    <dbReference type="NCBI Taxonomy" id="1429439"/>
    <lineage>
        <taxon>Bacteria</taxon>
        <taxon>Pseudomonadati</taxon>
        <taxon>Nitrospinota/Tectimicrobiota group</taxon>
        <taxon>Candidatus Tectimicrobiota</taxon>
        <taxon>Candidatus Entotheonellia</taxon>
        <taxon>Candidatus Entotheonellales</taxon>
        <taxon>Candidatus Entotheonellaceae</taxon>
        <taxon>Candidatus Entotheonella</taxon>
    </lineage>
</organism>
<dbReference type="InterPro" id="IPR008203">
    <property type="entry name" value="AF2212-like"/>
</dbReference>